<evidence type="ECO:0000313" key="1">
    <source>
        <dbReference type="EMBL" id="RON96638.1"/>
    </source>
</evidence>
<reference evidence="1 2" key="1">
    <citation type="submission" date="2016-10" db="EMBL/GenBank/DDBJ databases">
        <title>Comparative genome analysis of multiple Pseudomonas spp. focuses on biocontrol and plant growth promoting traits.</title>
        <authorList>
            <person name="Tao X.-Y."/>
            <person name="Taylor C.G."/>
        </authorList>
    </citation>
    <scope>NUCLEOTIDE SEQUENCE [LARGE SCALE GENOMIC DNA]</scope>
    <source>
        <strain evidence="1 2">2F9</strain>
    </source>
</reference>
<evidence type="ECO:0000313" key="2">
    <source>
        <dbReference type="Proteomes" id="UP000283650"/>
    </source>
</evidence>
<proteinExistence type="predicted"/>
<gene>
    <name evidence="1" type="ORF">BK672_08740</name>
</gene>
<dbReference type="Proteomes" id="UP000283650">
    <property type="component" value="Unassembled WGS sequence"/>
</dbReference>
<comment type="caution">
    <text evidence="1">The sequence shown here is derived from an EMBL/GenBank/DDBJ whole genome shotgun (WGS) entry which is preliminary data.</text>
</comment>
<accession>A0A423NEI5</accession>
<dbReference type="RefSeq" id="WP_123375434.1">
    <property type="nucleotide sequence ID" value="NZ_MOBY01000003.1"/>
</dbReference>
<sequence length="169" mass="19042">MNDKDYFRYLGINKNNLNRRTRAPEIYYKAVIDPVHPHLGGPVFQATKEGRAFYFGSAETFSLIAHHREHANDIFEIMSFVINNELPDGEHDIGGQGSSVQGLITMTPHIIYAKAGKIKFQRNDANSSITASFYFDFELEDDGQIKKYSVKEGKLSLVATGPLEARKQS</sequence>
<dbReference type="EMBL" id="MOBY01000003">
    <property type="protein sequence ID" value="RON96638.1"/>
    <property type="molecule type" value="Genomic_DNA"/>
</dbReference>
<name>A0A423NEI5_PSEFL</name>
<organism evidence="1 2">
    <name type="scientific">Pseudomonas fluorescens</name>
    <dbReference type="NCBI Taxonomy" id="294"/>
    <lineage>
        <taxon>Bacteria</taxon>
        <taxon>Pseudomonadati</taxon>
        <taxon>Pseudomonadota</taxon>
        <taxon>Gammaproteobacteria</taxon>
        <taxon>Pseudomonadales</taxon>
        <taxon>Pseudomonadaceae</taxon>
        <taxon>Pseudomonas</taxon>
    </lineage>
</organism>
<protein>
    <submittedName>
        <fullName evidence="1">Uncharacterized protein</fullName>
    </submittedName>
</protein>
<dbReference type="AlphaFoldDB" id="A0A423NEI5"/>